<evidence type="ECO:0000313" key="11">
    <source>
        <dbReference type="EMBL" id="CAB4019153.1"/>
    </source>
</evidence>
<proteinExistence type="predicted"/>
<feature type="signal peptide" evidence="10">
    <location>
        <begin position="1"/>
        <end position="23"/>
    </location>
</feature>
<dbReference type="Proteomes" id="UP001152795">
    <property type="component" value="Unassembled WGS sequence"/>
</dbReference>
<dbReference type="PANTHER" id="PTHR22650">
    <property type="entry name" value="GLYCOPROTEIN IB BETA"/>
    <property type="match status" value="1"/>
</dbReference>
<keyword evidence="4 10" id="KW-0732">Signal</keyword>
<feature type="region of interest" description="Disordered" evidence="9">
    <location>
        <begin position="149"/>
        <end position="259"/>
    </location>
</feature>
<keyword evidence="6" id="KW-1133">Transmembrane helix</keyword>
<evidence type="ECO:0000256" key="10">
    <source>
        <dbReference type="SAM" id="SignalP"/>
    </source>
</evidence>
<dbReference type="Gene3D" id="3.80.10.10">
    <property type="entry name" value="Ribonuclease Inhibitor"/>
    <property type="match status" value="1"/>
</dbReference>
<protein>
    <submittedName>
        <fullName evidence="11">Uncharacterized protein</fullName>
    </submittedName>
</protein>
<evidence type="ECO:0000256" key="9">
    <source>
        <dbReference type="SAM" id="MobiDB-lite"/>
    </source>
</evidence>
<feature type="compositionally biased region" description="Polar residues" evidence="9">
    <location>
        <begin position="178"/>
        <end position="222"/>
    </location>
</feature>
<gene>
    <name evidence="11" type="ORF">PACLA_8A020313</name>
</gene>
<sequence length="302" mass="33256">MTFPHVLVVICLLTIINVKPIKTSNSTKCHRLCVCLNSTTLDCSNKNLTSVPNDLPGDTTILFLNNNQIERLLPLTFDHLPNLTKVDLSGNKINCDCSLIWTKYANFTIQLMATCQNPTWVRGRSLANITMEDMCKIPSTPVVAKTTVQSTVPTATTPQHTTTTATTPSTEQAGTANVVPTTTVEPQTSRRTPQMTTVEPQTSRRTPQMTTVEPQTSTNKPATTLAERQVTTKDSASLPTHRPNVTSTSVPTRQENVTDPYNLTSLVDMSSKELNAESLRNLIEMLESDVDRRNYSDTATTM</sequence>
<reference evidence="11" key="1">
    <citation type="submission" date="2020-04" db="EMBL/GenBank/DDBJ databases">
        <authorList>
            <person name="Alioto T."/>
            <person name="Alioto T."/>
            <person name="Gomez Garrido J."/>
        </authorList>
    </citation>
    <scope>NUCLEOTIDE SEQUENCE</scope>
    <source>
        <strain evidence="11">A484AB</strain>
    </source>
</reference>
<dbReference type="AlphaFoldDB" id="A0A6S7INM4"/>
<dbReference type="SMART" id="SM00013">
    <property type="entry name" value="LRRNT"/>
    <property type="match status" value="1"/>
</dbReference>
<evidence type="ECO:0000256" key="2">
    <source>
        <dbReference type="ARBA" id="ARBA00022614"/>
    </source>
</evidence>
<evidence type="ECO:0000256" key="4">
    <source>
        <dbReference type="ARBA" id="ARBA00022729"/>
    </source>
</evidence>
<evidence type="ECO:0000313" key="12">
    <source>
        <dbReference type="Proteomes" id="UP001152795"/>
    </source>
</evidence>
<evidence type="ECO:0000256" key="1">
    <source>
        <dbReference type="ARBA" id="ARBA00004479"/>
    </source>
</evidence>
<feature type="non-terminal residue" evidence="11">
    <location>
        <position position="302"/>
    </location>
</feature>
<feature type="compositionally biased region" description="Low complexity" evidence="9">
    <location>
        <begin position="149"/>
        <end position="175"/>
    </location>
</feature>
<dbReference type="GO" id="GO:0016020">
    <property type="term" value="C:membrane"/>
    <property type="evidence" value="ECO:0007669"/>
    <property type="project" value="UniProtKB-SubCell"/>
</dbReference>
<keyword evidence="3" id="KW-0812">Transmembrane</keyword>
<dbReference type="SUPFAM" id="SSF52058">
    <property type="entry name" value="L domain-like"/>
    <property type="match status" value="1"/>
</dbReference>
<keyword evidence="7" id="KW-0472">Membrane</keyword>
<dbReference type="PANTHER" id="PTHR22650:SF4">
    <property type="entry name" value="LEUCINE-RICH REPEAT AND TRANSMEMBRANE DOMAIN-CONTAINING PROTEIN 2-LIKE"/>
    <property type="match status" value="1"/>
</dbReference>
<dbReference type="InterPro" id="IPR032675">
    <property type="entry name" value="LRR_dom_sf"/>
</dbReference>
<dbReference type="InterPro" id="IPR001611">
    <property type="entry name" value="Leu-rich_rpt"/>
</dbReference>
<accession>A0A6S7INM4</accession>
<dbReference type="Pfam" id="PF13855">
    <property type="entry name" value="LRR_8"/>
    <property type="match status" value="1"/>
</dbReference>
<keyword evidence="2" id="KW-0433">Leucine-rich repeat</keyword>
<comment type="caution">
    <text evidence="11">The sequence shown here is derived from an EMBL/GenBank/DDBJ whole genome shotgun (WGS) entry which is preliminary data.</text>
</comment>
<evidence type="ECO:0000256" key="7">
    <source>
        <dbReference type="ARBA" id="ARBA00023136"/>
    </source>
</evidence>
<dbReference type="InterPro" id="IPR052313">
    <property type="entry name" value="GPIb-IX-V_Complex"/>
</dbReference>
<comment type="subcellular location">
    <subcellularLocation>
        <location evidence="1">Membrane</location>
        <topology evidence="1">Single-pass type I membrane protein</topology>
    </subcellularLocation>
</comment>
<keyword evidence="5" id="KW-0130">Cell adhesion</keyword>
<evidence type="ECO:0000256" key="5">
    <source>
        <dbReference type="ARBA" id="ARBA00022889"/>
    </source>
</evidence>
<evidence type="ECO:0000256" key="3">
    <source>
        <dbReference type="ARBA" id="ARBA00022692"/>
    </source>
</evidence>
<name>A0A6S7INM4_PARCT</name>
<keyword evidence="12" id="KW-1185">Reference proteome</keyword>
<evidence type="ECO:0000256" key="6">
    <source>
        <dbReference type="ARBA" id="ARBA00022989"/>
    </source>
</evidence>
<feature type="chain" id="PRO_5044017263" evidence="10">
    <location>
        <begin position="24"/>
        <end position="302"/>
    </location>
</feature>
<keyword evidence="8" id="KW-1015">Disulfide bond</keyword>
<organism evidence="11 12">
    <name type="scientific">Paramuricea clavata</name>
    <name type="common">Red gorgonian</name>
    <name type="synonym">Violescent sea-whip</name>
    <dbReference type="NCBI Taxonomy" id="317549"/>
    <lineage>
        <taxon>Eukaryota</taxon>
        <taxon>Metazoa</taxon>
        <taxon>Cnidaria</taxon>
        <taxon>Anthozoa</taxon>
        <taxon>Octocorallia</taxon>
        <taxon>Malacalcyonacea</taxon>
        <taxon>Plexauridae</taxon>
        <taxon>Paramuricea</taxon>
    </lineage>
</organism>
<dbReference type="InterPro" id="IPR000372">
    <property type="entry name" value="LRRNT"/>
</dbReference>
<dbReference type="EMBL" id="CACRXK020010322">
    <property type="protein sequence ID" value="CAB4019153.1"/>
    <property type="molecule type" value="Genomic_DNA"/>
</dbReference>
<feature type="compositionally biased region" description="Polar residues" evidence="9">
    <location>
        <begin position="232"/>
        <end position="259"/>
    </location>
</feature>
<evidence type="ECO:0000256" key="8">
    <source>
        <dbReference type="ARBA" id="ARBA00023157"/>
    </source>
</evidence>
<dbReference type="OrthoDB" id="5978006at2759"/>